<comment type="caution">
    <text evidence="2">The sequence shown here is derived from an EMBL/GenBank/DDBJ whole genome shotgun (WGS) entry which is preliminary data.</text>
</comment>
<evidence type="ECO:0000313" key="3">
    <source>
        <dbReference type="Proteomes" id="UP000800039"/>
    </source>
</evidence>
<sequence>MLGLGYRVLQGQLTYHTQPLCVPLVKAMSADTPPKITSTRVHGPSRPVIILGRQSMRNPDALARPAATHFRSATKRRTTQNAHSHMSPLSSRFASYSRPPQTRHARCIAIYRNVDMPFAQMRCDGWLVKGQTCISLSFNRLAAR</sequence>
<keyword evidence="3" id="KW-1185">Reference proteome</keyword>
<feature type="compositionally biased region" description="Polar residues" evidence="1">
    <location>
        <begin position="79"/>
        <end position="97"/>
    </location>
</feature>
<feature type="region of interest" description="Disordered" evidence="1">
    <location>
        <begin position="69"/>
        <end position="97"/>
    </location>
</feature>
<dbReference type="AlphaFoldDB" id="A0A9P4GU34"/>
<dbReference type="RefSeq" id="XP_040794400.1">
    <property type="nucleotide sequence ID" value="XM_040938196.1"/>
</dbReference>
<dbReference type="Proteomes" id="UP000800039">
    <property type="component" value="Unassembled WGS sequence"/>
</dbReference>
<evidence type="ECO:0000313" key="2">
    <source>
        <dbReference type="EMBL" id="KAF1851837.1"/>
    </source>
</evidence>
<proteinExistence type="predicted"/>
<evidence type="ECO:0000256" key="1">
    <source>
        <dbReference type="SAM" id="MobiDB-lite"/>
    </source>
</evidence>
<dbReference type="GeneID" id="63855446"/>
<dbReference type="EMBL" id="ML976614">
    <property type="protein sequence ID" value="KAF1851837.1"/>
    <property type="molecule type" value="Genomic_DNA"/>
</dbReference>
<organism evidence="2 3">
    <name type="scientific">Cucurbitaria berberidis CBS 394.84</name>
    <dbReference type="NCBI Taxonomy" id="1168544"/>
    <lineage>
        <taxon>Eukaryota</taxon>
        <taxon>Fungi</taxon>
        <taxon>Dikarya</taxon>
        <taxon>Ascomycota</taxon>
        <taxon>Pezizomycotina</taxon>
        <taxon>Dothideomycetes</taxon>
        <taxon>Pleosporomycetidae</taxon>
        <taxon>Pleosporales</taxon>
        <taxon>Pleosporineae</taxon>
        <taxon>Cucurbitariaceae</taxon>
        <taxon>Cucurbitaria</taxon>
    </lineage>
</organism>
<gene>
    <name evidence="2" type="ORF">K460DRAFT_42314</name>
</gene>
<accession>A0A9P4GU34</accession>
<reference evidence="2" key="1">
    <citation type="submission" date="2020-01" db="EMBL/GenBank/DDBJ databases">
        <authorList>
            <consortium name="DOE Joint Genome Institute"/>
            <person name="Haridas S."/>
            <person name="Albert R."/>
            <person name="Binder M."/>
            <person name="Bloem J."/>
            <person name="Labutti K."/>
            <person name="Salamov A."/>
            <person name="Andreopoulos B."/>
            <person name="Baker S.E."/>
            <person name="Barry K."/>
            <person name="Bills G."/>
            <person name="Bluhm B.H."/>
            <person name="Cannon C."/>
            <person name="Castanera R."/>
            <person name="Culley D.E."/>
            <person name="Daum C."/>
            <person name="Ezra D."/>
            <person name="Gonzalez J.B."/>
            <person name="Henrissat B."/>
            <person name="Kuo A."/>
            <person name="Liang C."/>
            <person name="Lipzen A."/>
            <person name="Lutzoni F."/>
            <person name="Magnuson J."/>
            <person name="Mondo S."/>
            <person name="Nolan M."/>
            <person name="Ohm R."/>
            <person name="Pangilinan J."/>
            <person name="Park H.-J."/>
            <person name="Ramirez L."/>
            <person name="Alfaro M."/>
            <person name="Sun H."/>
            <person name="Tritt A."/>
            <person name="Yoshinaga Y."/>
            <person name="Zwiers L.-H."/>
            <person name="Turgeon B.G."/>
            <person name="Goodwin S.B."/>
            <person name="Spatafora J.W."/>
            <person name="Crous P.W."/>
            <person name="Grigoriev I.V."/>
        </authorList>
    </citation>
    <scope>NUCLEOTIDE SEQUENCE</scope>
    <source>
        <strain evidence="2">CBS 394.84</strain>
    </source>
</reference>
<name>A0A9P4GU34_9PLEO</name>
<protein>
    <submittedName>
        <fullName evidence="2">Uncharacterized protein</fullName>
    </submittedName>
</protein>